<dbReference type="Pfam" id="PF13462">
    <property type="entry name" value="Thioredoxin_4"/>
    <property type="match status" value="1"/>
</dbReference>
<dbReference type="Pfam" id="PF03412">
    <property type="entry name" value="Peptidase_C39"/>
    <property type="match status" value="1"/>
</dbReference>
<protein>
    <submittedName>
        <fullName evidence="14">Thioredoxin domain-containing protein</fullName>
    </submittedName>
</protein>
<dbReference type="Gene3D" id="3.40.30.10">
    <property type="entry name" value="Glutaredoxin"/>
    <property type="match status" value="1"/>
</dbReference>
<gene>
    <name evidence="14" type="ORF">H7F21_00210</name>
</gene>
<feature type="transmembrane region" description="Helical" evidence="10">
    <location>
        <begin position="138"/>
        <end position="155"/>
    </location>
</feature>
<evidence type="ECO:0000259" key="13">
    <source>
        <dbReference type="Pfam" id="PF13462"/>
    </source>
</evidence>
<dbReference type="GO" id="GO:0005524">
    <property type="term" value="F:ATP binding"/>
    <property type="evidence" value="ECO:0007669"/>
    <property type="project" value="InterPro"/>
</dbReference>
<dbReference type="CDD" id="cd12921">
    <property type="entry name" value="VKOR_4"/>
    <property type="match status" value="1"/>
</dbReference>
<keyword evidence="9" id="KW-0676">Redox-active center</keyword>
<dbReference type="GO" id="GO:0016491">
    <property type="term" value="F:oxidoreductase activity"/>
    <property type="evidence" value="ECO:0007669"/>
    <property type="project" value="UniProtKB-KW"/>
</dbReference>
<evidence type="ECO:0000313" key="14">
    <source>
        <dbReference type="EMBL" id="MBC2843500.1"/>
    </source>
</evidence>
<dbReference type="InterPro" id="IPR012932">
    <property type="entry name" value="VKOR"/>
</dbReference>
<dbReference type="Gene3D" id="1.20.1440.130">
    <property type="entry name" value="VKOR domain"/>
    <property type="match status" value="1"/>
</dbReference>
<evidence type="ECO:0000256" key="8">
    <source>
        <dbReference type="ARBA" id="ARBA00023157"/>
    </source>
</evidence>
<feature type="transmembrane region" description="Helical" evidence="10">
    <location>
        <begin position="221"/>
        <end position="239"/>
    </location>
</feature>
<name>A0A842IKM7_9FLAO</name>
<keyword evidence="3 10" id="KW-0812">Transmembrane</keyword>
<keyword evidence="5 10" id="KW-1133">Transmembrane helix</keyword>
<dbReference type="InterPro" id="IPR036249">
    <property type="entry name" value="Thioredoxin-like_sf"/>
</dbReference>
<evidence type="ECO:0000256" key="2">
    <source>
        <dbReference type="ARBA" id="ARBA00006214"/>
    </source>
</evidence>
<feature type="domain" description="Vitamin K epoxide reductase" evidence="12">
    <location>
        <begin position="166"/>
        <end position="290"/>
    </location>
</feature>
<organism evidence="14 15">
    <name type="scientific">Winogradskyella flava</name>
    <dbReference type="NCBI Taxonomy" id="1884876"/>
    <lineage>
        <taxon>Bacteria</taxon>
        <taxon>Pseudomonadati</taxon>
        <taxon>Bacteroidota</taxon>
        <taxon>Flavobacteriia</taxon>
        <taxon>Flavobacteriales</taxon>
        <taxon>Flavobacteriaceae</taxon>
        <taxon>Winogradskyella</taxon>
    </lineage>
</organism>
<evidence type="ECO:0000259" key="11">
    <source>
        <dbReference type="Pfam" id="PF03412"/>
    </source>
</evidence>
<dbReference type="AlphaFoldDB" id="A0A842IKM7"/>
<dbReference type="GO" id="GO:0048038">
    <property type="term" value="F:quinone binding"/>
    <property type="evidence" value="ECO:0007669"/>
    <property type="project" value="UniProtKB-KW"/>
</dbReference>
<feature type="transmembrane region" description="Helical" evidence="10">
    <location>
        <begin position="307"/>
        <end position="330"/>
    </location>
</feature>
<dbReference type="GO" id="GO:0006508">
    <property type="term" value="P:proteolysis"/>
    <property type="evidence" value="ECO:0007669"/>
    <property type="project" value="InterPro"/>
</dbReference>
<keyword evidence="6" id="KW-0560">Oxidoreductase</keyword>
<sequence>MRDTLNDLLRLYLNKIDIHTNKEELEFQLLSHPSYPSLHAVTGVLDHFRIDNLAAEVPTDLETFNQLPEVFFTLIKNGSKEFVVVTKDSHQQVGVHYHNKEKKPKPIEEFIAEWSGIVVIAEKSNITVEKKGVSNKNFIKSISIISLALLLFTFFSAKPSLFQIVHFILSLIGVLISILIIQHEFGFQSKAVEKLCTGSKSTSCEVILNSKGANFSKYIKLSDLSFIYFAGMVLSWVIVANVNHQYLSIVVLTICSIPITFYSLFYQYKIAKKWCPLCLMIIAVLWLQCLSVFLLNPNLKDIHIEFSSTLVISIMILVCTAGWLFSRYLLNKEQELNKLQIDHYRFRRNFDLFKAVYQKQEQIITKIIDVNEIIFGDKNAPINVVLVTSPLCYYCKAAHVAIDNLLKQYPNDVKVTVRFNINIDDKKGVGYRVVHRLHELYDTNKVECLKAMHEAYFENANLEKWLVKWNEPSGANFDNTLLKQKQWCHNKSINFTPALFVNDKAYPKEYDKEDLIYFINDLVDQ</sequence>
<dbReference type="Proteomes" id="UP000533900">
    <property type="component" value="Unassembled WGS sequence"/>
</dbReference>
<keyword evidence="7 10" id="KW-0472">Membrane</keyword>
<evidence type="ECO:0000313" key="15">
    <source>
        <dbReference type="Proteomes" id="UP000533900"/>
    </source>
</evidence>
<dbReference type="CDD" id="cd02972">
    <property type="entry name" value="DsbA_family"/>
    <property type="match status" value="1"/>
</dbReference>
<dbReference type="InterPro" id="IPR005074">
    <property type="entry name" value="Peptidase_C39"/>
</dbReference>
<evidence type="ECO:0000259" key="12">
    <source>
        <dbReference type="Pfam" id="PF07884"/>
    </source>
</evidence>
<keyword evidence="4" id="KW-0874">Quinone</keyword>
<proteinExistence type="inferred from homology"/>
<dbReference type="GO" id="GO:0016020">
    <property type="term" value="C:membrane"/>
    <property type="evidence" value="ECO:0007669"/>
    <property type="project" value="UniProtKB-SubCell"/>
</dbReference>
<dbReference type="EMBL" id="JACLCP010000001">
    <property type="protein sequence ID" value="MBC2843500.1"/>
    <property type="molecule type" value="Genomic_DNA"/>
</dbReference>
<dbReference type="InterPro" id="IPR038354">
    <property type="entry name" value="VKOR_sf"/>
</dbReference>
<keyword evidence="15" id="KW-1185">Reference proteome</keyword>
<evidence type="ECO:0000256" key="6">
    <source>
        <dbReference type="ARBA" id="ARBA00023002"/>
    </source>
</evidence>
<dbReference type="SUPFAM" id="SSF52833">
    <property type="entry name" value="Thioredoxin-like"/>
    <property type="match status" value="1"/>
</dbReference>
<evidence type="ECO:0000256" key="1">
    <source>
        <dbReference type="ARBA" id="ARBA00004141"/>
    </source>
</evidence>
<evidence type="ECO:0000256" key="7">
    <source>
        <dbReference type="ARBA" id="ARBA00023136"/>
    </source>
</evidence>
<evidence type="ECO:0000256" key="4">
    <source>
        <dbReference type="ARBA" id="ARBA00022719"/>
    </source>
</evidence>
<feature type="transmembrane region" description="Helical" evidence="10">
    <location>
        <begin position="245"/>
        <end position="265"/>
    </location>
</feature>
<evidence type="ECO:0000256" key="3">
    <source>
        <dbReference type="ARBA" id="ARBA00022692"/>
    </source>
</evidence>
<comment type="subcellular location">
    <subcellularLocation>
        <location evidence="1">Membrane</location>
        <topology evidence="1">Multi-pass membrane protein</topology>
    </subcellularLocation>
</comment>
<evidence type="ECO:0000256" key="10">
    <source>
        <dbReference type="SAM" id="Phobius"/>
    </source>
</evidence>
<accession>A0A842IKM7</accession>
<feature type="transmembrane region" description="Helical" evidence="10">
    <location>
        <begin position="277"/>
        <end position="295"/>
    </location>
</feature>
<feature type="domain" description="Thioredoxin-like fold" evidence="13">
    <location>
        <begin position="371"/>
        <end position="520"/>
    </location>
</feature>
<dbReference type="InterPro" id="IPR012336">
    <property type="entry name" value="Thioredoxin-like_fold"/>
</dbReference>
<dbReference type="Pfam" id="PF07884">
    <property type="entry name" value="VKOR"/>
    <property type="match status" value="1"/>
</dbReference>
<evidence type="ECO:0000256" key="9">
    <source>
        <dbReference type="ARBA" id="ARBA00023284"/>
    </source>
</evidence>
<reference evidence="14" key="1">
    <citation type="submission" date="2020-08" db="EMBL/GenBank/DDBJ databases">
        <title>Winogradskyella ouciana sp. nov., isolated from the hadal seawater of the Mariana Trench.</title>
        <authorList>
            <person name="He X."/>
        </authorList>
    </citation>
    <scope>NUCLEOTIDE SEQUENCE [LARGE SCALE GENOMIC DNA]</scope>
    <source>
        <strain evidence="14">KCTC 52348</strain>
    </source>
</reference>
<dbReference type="RefSeq" id="WP_185787231.1">
    <property type="nucleotide sequence ID" value="NZ_JACLCP010000001.1"/>
</dbReference>
<comment type="caution">
    <text evidence="14">The sequence shown here is derived from an EMBL/GenBank/DDBJ whole genome shotgun (WGS) entry which is preliminary data.</text>
</comment>
<evidence type="ECO:0000256" key="5">
    <source>
        <dbReference type="ARBA" id="ARBA00022989"/>
    </source>
</evidence>
<dbReference type="GO" id="GO:0008233">
    <property type="term" value="F:peptidase activity"/>
    <property type="evidence" value="ECO:0007669"/>
    <property type="project" value="InterPro"/>
</dbReference>
<keyword evidence="8" id="KW-1015">Disulfide bond</keyword>
<feature type="transmembrane region" description="Helical" evidence="10">
    <location>
        <begin position="161"/>
        <end position="181"/>
    </location>
</feature>
<comment type="similarity">
    <text evidence="2">Belongs to the VKOR family.</text>
</comment>
<feature type="domain" description="Peptidase C39" evidence="11">
    <location>
        <begin position="38"/>
        <end position="124"/>
    </location>
</feature>